<evidence type="ECO:0000256" key="2">
    <source>
        <dbReference type="ARBA" id="ARBA00023027"/>
    </source>
</evidence>
<gene>
    <name evidence="6" type="ORF">SAMN05660330_03316</name>
</gene>
<dbReference type="AlphaFoldDB" id="A0A1H0TZZ0"/>
<dbReference type="InterPro" id="IPR006115">
    <property type="entry name" value="6PGDH_NADP-bd"/>
</dbReference>
<evidence type="ECO:0000259" key="4">
    <source>
        <dbReference type="Pfam" id="PF03446"/>
    </source>
</evidence>
<keyword evidence="2" id="KW-0520">NAD</keyword>
<dbReference type="PANTHER" id="PTHR43060">
    <property type="entry name" value="3-HYDROXYISOBUTYRATE DEHYDROGENASE-LIKE 1, MITOCHONDRIAL-RELATED"/>
    <property type="match status" value="1"/>
</dbReference>
<dbReference type="PANTHER" id="PTHR43060:SF15">
    <property type="entry name" value="3-HYDROXYISOBUTYRATE DEHYDROGENASE-LIKE 1, MITOCHONDRIAL-RELATED"/>
    <property type="match status" value="1"/>
</dbReference>
<dbReference type="EMBL" id="FNJI01000027">
    <property type="protein sequence ID" value="SDP59345.1"/>
    <property type="molecule type" value="Genomic_DNA"/>
</dbReference>
<evidence type="ECO:0000256" key="1">
    <source>
        <dbReference type="ARBA" id="ARBA00023002"/>
    </source>
</evidence>
<dbReference type="SUPFAM" id="SSF48179">
    <property type="entry name" value="6-phosphogluconate dehydrogenase C-terminal domain-like"/>
    <property type="match status" value="1"/>
</dbReference>
<dbReference type="InterPro" id="IPR008927">
    <property type="entry name" value="6-PGluconate_DH-like_C_sf"/>
</dbReference>
<sequence>MKPVGTDTTVGFIGIGVMGKSMASHLLEGGFSLNVYNRTKDKAKELIKRGAHWCDNPGKVASDSDVVITIVGYPSDVEQIYLGDDGILHHLSPGNIAVDMTTSSPQLAARIYHKAREKGVAVLDAPVSGGDIGAKEGKLSIMVGGDEDVFNAVMPIFSLMGKNIVYQGSAGSGQHCKMANQIAIASTMLGVCESIRYAEKAGLDPGTVLETIASGAAASWSLSNLGPRIINGNFEPGFYVKHFIKDMRIALESSEEIGLSAKGLALAKSMYEELAEQGGENFGTQALYKNYL</sequence>
<evidence type="ECO:0000256" key="3">
    <source>
        <dbReference type="PIRSR" id="PIRSR000103-1"/>
    </source>
</evidence>
<reference evidence="6 7" key="1">
    <citation type="submission" date="2016-10" db="EMBL/GenBank/DDBJ databases">
        <authorList>
            <person name="de Groot N.N."/>
        </authorList>
    </citation>
    <scope>NUCLEOTIDE SEQUENCE [LARGE SCALE GENOMIC DNA]</scope>
    <source>
        <strain evidence="6 7">DSM 12130</strain>
    </source>
</reference>
<feature type="active site" evidence="3">
    <location>
        <position position="177"/>
    </location>
</feature>
<evidence type="ECO:0000313" key="6">
    <source>
        <dbReference type="EMBL" id="SDP59345.1"/>
    </source>
</evidence>
<dbReference type="Gene3D" id="3.40.50.720">
    <property type="entry name" value="NAD(P)-binding Rossmann-like Domain"/>
    <property type="match status" value="1"/>
</dbReference>
<dbReference type="Gene3D" id="1.10.1040.10">
    <property type="entry name" value="N-(1-d-carboxylethyl)-l-norvaline Dehydrogenase, domain 2"/>
    <property type="match status" value="1"/>
</dbReference>
<dbReference type="PIRSF" id="PIRSF000103">
    <property type="entry name" value="HIBADH"/>
    <property type="match status" value="1"/>
</dbReference>
<feature type="domain" description="6-phosphogluconate dehydrogenase NADP-binding" evidence="4">
    <location>
        <begin position="9"/>
        <end position="168"/>
    </location>
</feature>
<dbReference type="GO" id="GO:0051287">
    <property type="term" value="F:NAD binding"/>
    <property type="evidence" value="ECO:0007669"/>
    <property type="project" value="InterPro"/>
</dbReference>
<organism evidence="6 7">
    <name type="scientific">Desulforhopalus singaporensis</name>
    <dbReference type="NCBI Taxonomy" id="91360"/>
    <lineage>
        <taxon>Bacteria</taxon>
        <taxon>Pseudomonadati</taxon>
        <taxon>Thermodesulfobacteriota</taxon>
        <taxon>Desulfobulbia</taxon>
        <taxon>Desulfobulbales</taxon>
        <taxon>Desulfocapsaceae</taxon>
        <taxon>Desulforhopalus</taxon>
    </lineage>
</organism>
<proteinExistence type="predicted"/>
<dbReference type="InterPro" id="IPR029154">
    <property type="entry name" value="HIBADH-like_NADP-bd"/>
</dbReference>
<dbReference type="GO" id="GO:0016491">
    <property type="term" value="F:oxidoreductase activity"/>
    <property type="evidence" value="ECO:0007669"/>
    <property type="project" value="UniProtKB-KW"/>
</dbReference>
<dbReference type="Proteomes" id="UP000199073">
    <property type="component" value="Unassembled WGS sequence"/>
</dbReference>
<feature type="domain" description="3-hydroxyisobutyrate dehydrogenase-like NAD-binding" evidence="5">
    <location>
        <begin position="171"/>
        <end position="289"/>
    </location>
</feature>
<dbReference type="InterPro" id="IPR036291">
    <property type="entry name" value="NAD(P)-bd_dom_sf"/>
</dbReference>
<accession>A0A1H0TZZ0</accession>
<evidence type="ECO:0000313" key="7">
    <source>
        <dbReference type="Proteomes" id="UP000199073"/>
    </source>
</evidence>
<dbReference type="Pfam" id="PF03446">
    <property type="entry name" value="NAD_binding_2"/>
    <property type="match status" value="1"/>
</dbReference>
<dbReference type="STRING" id="91360.SAMN05660330_03316"/>
<keyword evidence="1" id="KW-0560">Oxidoreductase</keyword>
<keyword evidence="7" id="KW-1185">Reference proteome</keyword>
<protein>
    <submittedName>
        <fullName evidence="6">3-hydroxyisobutyrate dehydrogenase</fullName>
    </submittedName>
</protein>
<dbReference type="InterPro" id="IPR013328">
    <property type="entry name" value="6PGD_dom2"/>
</dbReference>
<dbReference type="RefSeq" id="WP_245695199.1">
    <property type="nucleotide sequence ID" value="NZ_FNJI01000027.1"/>
</dbReference>
<name>A0A1H0TZZ0_9BACT</name>
<dbReference type="Pfam" id="PF14833">
    <property type="entry name" value="NAD_binding_11"/>
    <property type="match status" value="1"/>
</dbReference>
<dbReference type="SUPFAM" id="SSF51735">
    <property type="entry name" value="NAD(P)-binding Rossmann-fold domains"/>
    <property type="match status" value="1"/>
</dbReference>
<dbReference type="GO" id="GO:0050661">
    <property type="term" value="F:NADP binding"/>
    <property type="evidence" value="ECO:0007669"/>
    <property type="project" value="InterPro"/>
</dbReference>
<evidence type="ECO:0000259" key="5">
    <source>
        <dbReference type="Pfam" id="PF14833"/>
    </source>
</evidence>
<dbReference type="InterPro" id="IPR015815">
    <property type="entry name" value="HIBADH-related"/>
</dbReference>